<feature type="binding site" evidence="3">
    <location>
        <position position="101"/>
    </location>
    <ligand>
        <name>Cu cation</name>
        <dbReference type="ChEBI" id="CHEBI:23378"/>
    </ligand>
</feature>
<evidence type="ECO:0000313" key="6">
    <source>
        <dbReference type="EMBL" id="RJX51955.1"/>
    </source>
</evidence>
<proteinExistence type="predicted"/>
<evidence type="ECO:0000256" key="1">
    <source>
        <dbReference type="ARBA" id="ARBA00022723"/>
    </source>
</evidence>
<dbReference type="InterPro" id="IPR006311">
    <property type="entry name" value="TAT_signal"/>
</dbReference>
<keyword evidence="1 3" id="KW-0479">Metal-binding</keyword>
<gene>
    <name evidence="6" type="ORF">DP106_01190</name>
</gene>
<protein>
    <submittedName>
        <fullName evidence="6">Halocyanin</fullName>
    </submittedName>
</protein>
<dbReference type="Pfam" id="PF00127">
    <property type="entry name" value="Copper-bind"/>
    <property type="match status" value="1"/>
</dbReference>
<organism evidence="6 7">
    <name type="scientific">Halonotius pteroides</name>
    <dbReference type="NCBI Taxonomy" id="268735"/>
    <lineage>
        <taxon>Archaea</taxon>
        <taxon>Methanobacteriati</taxon>
        <taxon>Methanobacteriota</taxon>
        <taxon>Stenosarchaea group</taxon>
        <taxon>Halobacteria</taxon>
        <taxon>Halobacteriales</taxon>
        <taxon>Haloferacaceae</taxon>
        <taxon>Halonotius</taxon>
    </lineage>
</organism>
<dbReference type="Proteomes" id="UP000281564">
    <property type="component" value="Unassembled WGS sequence"/>
</dbReference>
<evidence type="ECO:0000313" key="7">
    <source>
        <dbReference type="Proteomes" id="UP000281564"/>
    </source>
</evidence>
<dbReference type="EMBL" id="QMDW01000001">
    <property type="protein sequence ID" value="RJX51955.1"/>
    <property type="molecule type" value="Genomic_DNA"/>
</dbReference>
<dbReference type="CDD" id="cd04220">
    <property type="entry name" value="Halocyanin"/>
    <property type="match status" value="1"/>
</dbReference>
<sequence length="211" mass="20916">MSDNDAVSRRGLLRTAAGGVAAAGATTATAGTAAGQSEMADFGSHLQGVDGGTEDLRGNDEVTVEVGASGNGGNLAFGPAGIWIDPGTTVIWEWTGNGGGHNVEAVEGPAGLGSETVSEAGFSYEFTFTEEHTGITNYQCVPHSSLGMLGAVAVGGDVPTVETGGGGGGGGAPQIPDTAKTLGLATFVAMVSTLSFAFFFLKYGGDYEDAA</sequence>
<dbReference type="OrthoDB" id="186995at2157"/>
<dbReference type="InterPro" id="IPR017533">
    <property type="entry name" value="Halocyanin"/>
</dbReference>
<keyword evidence="4" id="KW-0472">Membrane</keyword>
<comment type="cofactor">
    <cofactor evidence="3">
        <name>Cu(2+)</name>
        <dbReference type="ChEBI" id="CHEBI:29036"/>
    </cofactor>
    <text evidence="3">The crystal structure with reduced Cu(1+) has also been determined.</text>
</comment>
<dbReference type="PRINTS" id="PR00157">
    <property type="entry name" value="PLASTOCYANIN"/>
</dbReference>
<name>A0A3A6QF43_9EURY</name>
<dbReference type="InterPro" id="IPR000923">
    <property type="entry name" value="BlueCu_1"/>
</dbReference>
<evidence type="ECO:0000259" key="5">
    <source>
        <dbReference type="Pfam" id="PF00127"/>
    </source>
</evidence>
<feature type="binding site" evidence="3">
    <location>
        <position position="143"/>
    </location>
    <ligand>
        <name>Cu cation</name>
        <dbReference type="ChEBI" id="CHEBI:23378"/>
    </ligand>
</feature>
<keyword evidence="4" id="KW-1133">Transmembrane helix</keyword>
<dbReference type="SUPFAM" id="SSF49503">
    <property type="entry name" value="Cupredoxins"/>
    <property type="match status" value="1"/>
</dbReference>
<dbReference type="Gene3D" id="2.60.40.420">
    <property type="entry name" value="Cupredoxins - blue copper proteins"/>
    <property type="match status" value="1"/>
</dbReference>
<feature type="domain" description="Blue (type 1) copper" evidence="5">
    <location>
        <begin position="65"/>
        <end position="154"/>
    </location>
</feature>
<dbReference type="GO" id="GO:0005507">
    <property type="term" value="F:copper ion binding"/>
    <property type="evidence" value="ECO:0007669"/>
    <property type="project" value="InterPro"/>
</dbReference>
<comment type="caution">
    <text evidence="6">The sequence shown here is derived from an EMBL/GenBank/DDBJ whole genome shotgun (WGS) entry which is preliminary data.</text>
</comment>
<dbReference type="InterPro" id="IPR002387">
    <property type="entry name" value="Plastocyanin"/>
</dbReference>
<feature type="transmembrane region" description="Helical" evidence="4">
    <location>
        <begin position="182"/>
        <end position="201"/>
    </location>
</feature>
<reference evidence="6 7" key="1">
    <citation type="submission" date="2018-06" db="EMBL/GenBank/DDBJ databases">
        <title>Halonotius sp. F13-13 a new haloarchaeeon isolated from a solar saltern from Isla Cristina, Huelva, Spain.</title>
        <authorList>
            <person name="Duran-Viseras A."/>
            <person name="Sanchez-Porro C."/>
            <person name="Ventosa A."/>
        </authorList>
    </citation>
    <scope>NUCLEOTIDE SEQUENCE [LARGE SCALE GENOMIC DNA]</scope>
    <source>
        <strain evidence="6 7">CECT 7525</strain>
    </source>
</reference>
<keyword evidence="7" id="KW-1185">Reference proteome</keyword>
<accession>A0A3A6QF43</accession>
<evidence type="ECO:0000256" key="2">
    <source>
        <dbReference type="ARBA" id="ARBA00023008"/>
    </source>
</evidence>
<keyword evidence="4" id="KW-0812">Transmembrane</keyword>
<feature type="binding site" evidence="3">
    <location>
        <position position="148"/>
    </location>
    <ligand>
        <name>Cu cation</name>
        <dbReference type="ChEBI" id="CHEBI:23378"/>
    </ligand>
</feature>
<dbReference type="GO" id="GO:0009055">
    <property type="term" value="F:electron transfer activity"/>
    <property type="evidence" value="ECO:0007669"/>
    <property type="project" value="InterPro"/>
</dbReference>
<feature type="binding site" evidence="3">
    <location>
        <position position="140"/>
    </location>
    <ligand>
        <name>Cu cation</name>
        <dbReference type="ChEBI" id="CHEBI:23378"/>
    </ligand>
</feature>
<evidence type="ECO:0000256" key="3">
    <source>
        <dbReference type="PIRSR" id="PIRSR602387-1"/>
    </source>
</evidence>
<dbReference type="RefSeq" id="WP_120082728.1">
    <property type="nucleotide sequence ID" value="NZ_QMDW01000001.1"/>
</dbReference>
<dbReference type="PROSITE" id="PS51318">
    <property type="entry name" value="TAT"/>
    <property type="match status" value="1"/>
</dbReference>
<evidence type="ECO:0000256" key="4">
    <source>
        <dbReference type="SAM" id="Phobius"/>
    </source>
</evidence>
<dbReference type="AlphaFoldDB" id="A0A3A6QF43"/>
<dbReference type="InterPro" id="IPR008972">
    <property type="entry name" value="Cupredoxin"/>
</dbReference>
<keyword evidence="2 3" id="KW-0186">Copper</keyword>
<dbReference type="NCBIfam" id="TIGR03102">
    <property type="entry name" value="halo_cynanin"/>
    <property type="match status" value="1"/>
</dbReference>